<dbReference type="Gene3D" id="3.40.50.880">
    <property type="match status" value="1"/>
</dbReference>
<keyword evidence="2" id="KW-1185">Reference proteome</keyword>
<comment type="caution">
    <text evidence="1">The sequence shown here is derived from an EMBL/GenBank/DDBJ whole genome shotgun (WGS) entry which is preliminary data.</text>
</comment>
<protein>
    <recommendedName>
        <fullName evidence="3">Beta-galactosidase trimerisation domain-containing protein</fullName>
    </recommendedName>
</protein>
<sequence>MFNKITIQDYTEPPHIKPGDSLHCDFVLDDSDFIAENDFKIMLKGEYAMHPSWMTEGGYPYLYRMIDDCLCPKDTHHSQFSLRFKGNGEEYRKRAYYKFVKPEHAGNQFTFSIYAKAEQLIKSTDAELEIVFEKRLIKEGVNKASISLDPDEVIVIPIEEGTYSWKKIETDFALEDNVASVLVYFHVKGCTGDLYLEDPYLKGNFYCEPGYNYLPQFTMFNPFHEDMNWFGENLSKKEWANLQIKINGEVCFDGEFFQRSLRFTEKEFTIDRALLQIGKNTISITNQADYFMPHPYLVKSVYLLYKEAKNLTVVGCNDCIPLHTPIPVLIYLKQPSIVTVSGNENLIFEKTHECNKGFNVINFTATAHQTNFNIQLNCGLEEETVSITRTIEKKDDNVLTGTSDAIYFAQDMDEFDEYFCWYINNRLGNFITLRPVYRWSGTRELNTDFWTHVVNLFTELRYHYCHIIDGRELPGMNANPTRDMLEGPYFVGNQGHERDGAFYYWGIRRGEKFAFFDELMERLTDKIKDGKYLTPPVYALNRVFANYNPVKPRDMEEAANQLVDNVRYSLNGVKRHSGPSTLFKYFYEGGVESAGSELMYGPHEIIIAAQRGAAIAYNKKDLLAHLAVQWSTLPHDTKERFRRYQLSLFVCYTHNINHINTEEGLMHIESELAFFDRFSPACLGHLEVQKNFAHFVNTHTRPTNMIVPLGFLHGKNDAWVCFTRPNAWGQIGEQWKFDHMEESWDLLKVFFPDSVLNAIYRYPCENKPQGFYSRTPYGTVDILPIEAQQAAYQNYKVLAFLGYNTATEQQFKQILAFCENGGTAILTWAHLFTTTNRNEAITGTSGVIDKGLIEKLLGIQDYTFPEYVEDPKRMAELTLQDTATVVRSHQGKGLIIHNSVGKGKVIFINSLNYPANPAIREEYEAVLKQTAEEACRAEYEKGYIVSDDTVNFTVFDREDGLRVIYLLNIDWWSDKEIAKATLKWNNQSFEINIERDKINMITLSKSVGVLTRDMDTEVVSIHESNGDTIVRLQGYGTTSIEVITMNGVRENTISINGFYDMTCSTCSFC</sequence>
<dbReference type="AlphaFoldDB" id="A0A328TZU9"/>
<gene>
    <name evidence="1" type="ORF">DL346_10740</name>
</gene>
<reference evidence="1 2" key="1">
    <citation type="submission" date="2018-06" db="EMBL/GenBank/DDBJ databases">
        <title>Paenibacillus montanisoli sp. nov., isolated from mountain area soil.</title>
        <authorList>
            <person name="Wu M."/>
        </authorList>
    </citation>
    <scope>NUCLEOTIDE SEQUENCE [LARGE SCALE GENOMIC DNA]</scope>
    <source>
        <strain evidence="1 2">RA17</strain>
    </source>
</reference>
<dbReference type="OrthoDB" id="1089517at2"/>
<evidence type="ECO:0008006" key="3">
    <source>
        <dbReference type="Google" id="ProtNLM"/>
    </source>
</evidence>
<accession>A0A328TZU9</accession>
<dbReference type="Gene3D" id="2.60.120.260">
    <property type="entry name" value="Galactose-binding domain-like"/>
    <property type="match status" value="1"/>
</dbReference>
<dbReference type="RefSeq" id="WP_112882125.1">
    <property type="nucleotide sequence ID" value="NZ_QLUW01000002.1"/>
</dbReference>
<dbReference type="Proteomes" id="UP000249260">
    <property type="component" value="Unassembled WGS sequence"/>
</dbReference>
<dbReference type="EMBL" id="QLUW01000002">
    <property type="protein sequence ID" value="RAP75900.1"/>
    <property type="molecule type" value="Genomic_DNA"/>
</dbReference>
<dbReference type="InterPro" id="IPR029062">
    <property type="entry name" value="Class_I_gatase-like"/>
</dbReference>
<evidence type="ECO:0000313" key="2">
    <source>
        <dbReference type="Proteomes" id="UP000249260"/>
    </source>
</evidence>
<name>A0A328TZU9_9BACL</name>
<proteinExistence type="predicted"/>
<organism evidence="1 2">
    <name type="scientific">Paenibacillus montanisoli</name>
    <dbReference type="NCBI Taxonomy" id="2081970"/>
    <lineage>
        <taxon>Bacteria</taxon>
        <taxon>Bacillati</taxon>
        <taxon>Bacillota</taxon>
        <taxon>Bacilli</taxon>
        <taxon>Bacillales</taxon>
        <taxon>Paenibacillaceae</taxon>
        <taxon>Paenibacillus</taxon>
    </lineage>
</organism>
<evidence type="ECO:0000313" key="1">
    <source>
        <dbReference type="EMBL" id="RAP75900.1"/>
    </source>
</evidence>